<protein>
    <submittedName>
        <fullName evidence="1">Uncharacterized protein</fullName>
    </submittedName>
</protein>
<name>A0A1N7PB91_9FLAO</name>
<proteinExistence type="predicted"/>
<dbReference type="EMBL" id="FTOV01000006">
    <property type="protein sequence ID" value="SIT07818.1"/>
    <property type="molecule type" value="Genomic_DNA"/>
</dbReference>
<reference evidence="1 2" key="1">
    <citation type="submission" date="2017-01" db="EMBL/GenBank/DDBJ databases">
        <authorList>
            <person name="Mah S.A."/>
            <person name="Swanson W.J."/>
            <person name="Moy G.W."/>
            <person name="Vacquier V.D."/>
        </authorList>
    </citation>
    <scope>NUCLEOTIDE SEQUENCE [LARGE SCALE GENOMIC DNA]</scope>
    <source>
        <strain evidence="1 2">DSM 18014</strain>
    </source>
</reference>
<accession>A0A1N7PB91</accession>
<organism evidence="1 2">
    <name type="scientific">Chryseobacterium gambrini</name>
    <dbReference type="NCBI Taxonomy" id="373672"/>
    <lineage>
        <taxon>Bacteria</taxon>
        <taxon>Pseudomonadati</taxon>
        <taxon>Bacteroidota</taxon>
        <taxon>Flavobacteriia</taxon>
        <taxon>Flavobacteriales</taxon>
        <taxon>Weeksellaceae</taxon>
        <taxon>Chryseobacterium group</taxon>
        <taxon>Chryseobacterium</taxon>
    </lineage>
</organism>
<dbReference type="Proteomes" id="UP000185781">
    <property type="component" value="Unassembled WGS sequence"/>
</dbReference>
<evidence type="ECO:0000313" key="2">
    <source>
        <dbReference type="Proteomes" id="UP000185781"/>
    </source>
</evidence>
<gene>
    <name evidence="1" type="ORF">SAMN05421785_106123</name>
</gene>
<dbReference type="RefSeq" id="WP_076393370.1">
    <property type="nucleotide sequence ID" value="NZ_FTOV01000006.1"/>
</dbReference>
<sequence>MDKDGNYHQTYIEKVYYKKNKWILPYTKEYPFINYLIKQPQNFTQGERLKIDMEKQFDETHHQRKYNFPYYKKKGKYAISLMGFVL</sequence>
<evidence type="ECO:0000313" key="1">
    <source>
        <dbReference type="EMBL" id="SIT07818.1"/>
    </source>
</evidence>
<dbReference type="AlphaFoldDB" id="A0A1N7PB91"/>
<dbReference type="STRING" id="373672.SAMN05421785_106123"/>